<comment type="caution">
    <text evidence="2">The sequence shown here is derived from an EMBL/GenBank/DDBJ whole genome shotgun (WGS) entry which is preliminary data.</text>
</comment>
<protein>
    <submittedName>
        <fullName evidence="2">Uncharacterized protein</fullName>
    </submittedName>
</protein>
<name>A0A4C1W4T7_EUMVA</name>
<organism evidence="2 3">
    <name type="scientific">Eumeta variegata</name>
    <name type="common">Bagworm moth</name>
    <name type="synonym">Eumeta japonica</name>
    <dbReference type="NCBI Taxonomy" id="151549"/>
    <lineage>
        <taxon>Eukaryota</taxon>
        <taxon>Metazoa</taxon>
        <taxon>Ecdysozoa</taxon>
        <taxon>Arthropoda</taxon>
        <taxon>Hexapoda</taxon>
        <taxon>Insecta</taxon>
        <taxon>Pterygota</taxon>
        <taxon>Neoptera</taxon>
        <taxon>Endopterygota</taxon>
        <taxon>Lepidoptera</taxon>
        <taxon>Glossata</taxon>
        <taxon>Ditrysia</taxon>
        <taxon>Tineoidea</taxon>
        <taxon>Psychidae</taxon>
        <taxon>Oiketicinae</taxon>
        <taxon>Eumeta</taxon>
    </lineage>
</organism>
<feature type="compositionally biased region" description="Basic and acidic residues" evidence="1">
    <location>
        <begin position="97"/>
        <end position="119"/>
    </location>
</feature>
<proteinExistence type="predicted"/>
<keyword evidence="3" id="KW-1185">Reference proteome</keyword>
<feature type="region of interest" description="Disordered" evidence="1">
    <location>
        <begin position="67"/>
        <end position="134"/>
    </location>
</feature>
<gene>
    <name evidence="2" type="ORF">EVAR_24216_1</name>
</gene>
<sequence length="208" mass="22439">MLTKGELCFRNVYVQSFISSLTKSELYTYLISTSVFGPVSQRMRAVFGLVRAITTYVGPHPGAAVRWRAGSGNTPPATSGGARASSLNFRPGPLHRSPSDNNDRSFDLRALRLNPDRAGGRRGRAARGGAGDKQPQAYVTKLVGDRNLGPKQNRFALDETSGNSAFCAAVTSVGGEAHAYYFDVSTAAFAQRHSRASQPHYFTRATHA</sequence>
<evidence type="ECO:0000313" key="3">
    <source>
        <dbReference type="Proteomes" id="UP000299102"/>
    </source>
</evidence>
<dbReference type="AlphaFoldDB" id="A0A4C1W4T7"/>
<evidence type="ECO:0000313" key="2">
    <source>
        <dbReference type="EMBL" id="GBP46023.1"/>
    </source>
</evidence>
<reference evidence="2 3" key="1">
    <citation type="journal article" date="2019" name="Commun. Biol.">
        <title>The bagworm genome reveals a unique fibroin gene that provides high tensile strength.</title>
        <authorList>
            <person name="Kono N."/>
            <person name="Nakamura H."/>
            <person name="Ohtoshi R."/>
            <person name="Tomita M."/>
            <person name="Numata K."/>
            <person name="Arakawa K."/>
        </authorList>
    </citation>
    <scope>NUCLEOTIDE SEQUENCE [LARGE SCALE GENOMIC DNA]</scope>
</reference>
<accession>A0A4C1W4T7</accession>
<evidence type="ECO:0000256" key="1">
    <source>
        <dbReference type="SAM" id="MobiDB-lite"/>
    </source>
</evidence>
<dbReference type="Proteomes" id="UP000299102">
    <property type="component" value="Unassembled WGS sequence"/>
</dbReference>
<dbReference type="EMBL" id="BGZK01000475">
    <property type="protein sequence ID" value="GBP46023.1"/>
    <property type="molecule type" value="Genomic_DNA"/>
</dbReference>